<gene>
    <name evidence="2" type="ORF">BSK52_08785</name>
</gene>
<reference evidence="2 3" key="1">
    <citation type="submission" date="2016-10" db="EMBL/GenBank/DDBJ databases">
        <title>Paenibacillus species isolates.</title>
        <authorList>
            <person name="Beno S.M."/>
        </authorList>
    </citation>
    <scope>NUCLEOTIDE SEQUENCE [LARGE SCALE GENOMIC DNA]</scope>
    <source>
        <strain evidence="2 3">FSL H7-0710</strain>
    </source>
</reference>
<protein>
    <submittedName>
        <fullName evidence="2">Uncharacterized protein</fullName>
    </submittedName>
</protein>
<feature type="transmembrane region" description="Helical" evidence="1">
    <location>
        <begin position="45"/>
        <end position="65"/>
    </location>
</feature>
<feature type="transmembrane region" description="Helical" evidence="1">
    <location>
        <begin position="97"/>
        <end position="115"/>
    </location>
</feature>
<evidence type="ECO:0000313" key="3">
    <source>
        <dbReference type="Proteomes" id="UP000187439"/>
    </source>
</evidence>
<evidence type="ECO:0000313" key="2">
    <source>
        <dbReference type="EMBL" id="OMD42182.1"/>
    </source>
</evidence>
<feature type="transmembrane region" description="Helical" evidence="1">
    <location>
        <begin position="12"/>
        <end position="33"/>
    </location>
</feature>
<dbReference type="EMBL" id="MPTC01000005">
    <property type="protein sequence ID" value="OMD42182.1"/>
    <property type="molecule type" value="Genomic_DNA"/>
</dbReference>
<keyword evidence="1" id="KW-1133">Transmembrane helix</keyword>
<feature type="transmembrane region" description="Helical" evidence="1">
    <location>
        <begin position="121"/>
        <end position="144"/>
    </location>
</feature>
<evidence type="ECO:0000256" key="1">
    <source>
        <dbReference type="SAM" id="Phobius"/>
    </source>
</evidence>
<keyword evidence="1" id="KW-0812">Transmembrane</keyword>
<dbReference type="Proteomes" id="UP000187439">
    <property type="component" value="Unassembled WGS sequence"/>
</dbReference>
<comment type="caution">
    <text evidence="2">The sequence shown here is derived from an EMBL/GenBank/DDBJ whole genome shotgun (WGS) entry which is preliminary data.</text>
</comment>
<proteinExistence type="predicted"/>
<sequence length="147" mass="16849">MNQKYKARIQKRLRTKIVIAVIGGLAVIGTYIIKLLNTTADFASIDAYITGFFFGIEGVCVMNIIQLRKLLKDENALDEMVIYEEDERNQSIKLKGYNSTINLMIWLLSFGSIISSFFNQVIFFTLASVLVVLLVVSSLFRWFYTRN</sequence>
<accession>A0A1R0Y4A9</accession>
<name>A0A1R0Y4A9_9BACL</name>
<organism evidence="2 3">
    <name type="scientific">Paenibacillus odorifer</name>
    <dbReference type="NCBI Taxonomy" id="189426"/>
    <lineage>
        <taxon>Bacteria</taxon>
        <taxon>Bacillati</taxon>
        <taxon>Bacillota</taxon>
        <taxon>Bacilli</taxon>
        <taxon>Bacillales</taxon>
        <taxon>Paenibacillaceae</taxon>
        <taxon>Paenibacillus</taxon>
    </lineage>
</organism>
<dbReference type="AlphaFoldDB" id="A0A1R0Y4A9"/>
<keyword evidence="1" id="KW-0472">Membrane</keyword>